<evidence type="ECO:0000313" key="2">
    <source>
        <dbReference type="Proteomes" id="UP001056120"/>
    </source>
</evidence>
<accession>A0ACB9HKI2</accession>
<dbReference type="EMBL" id="CM042029">
    <property type="protein sequence ID" value="KAI3795357.1"/>
    <property type="molecule type" value="Genomic_DNA"/>
</dbReference>
<reference evidence="2" key="1">
    <citation type="journal article" date="2022" name="Mol. Ecol. Resour.">
        <title>The genomes of chicory, endive, great burdock and yacon provide insights into Asteraceae palaeo-polyploidization history and plant inulin production.</title>
        <authorList>
            <person name="Fan W."/>
            <person name="Wang S."/>
            <person name="Wang H."/>
            <person name="Wang A."/>
            <person name="Jiang F."/>
            <person name="Liu H."/>
            <person name="Zhao H."/>
            <person name="Xu D."/>
            <person name="Zhang Y."/>
        </authorList>
    </citation>
    <scope>NUCLEOTIDE SEQUENCE [LARGE SCALE GENOMIC DNA]</scope>
    <source>
        <strain evidence="2">cv. Yunnan</strain>
    </source>
</reference>
<organism evidence="1 2">
    <name type="scientific">Smallanthus sonchifolius</name>
    <dbReference type="NCBI Taxonomy" id="185202"/>
    <lineage>
        <taxon>Eukaryota</taxon>
        <taxon>Viridiplantae</taxon>
        <taxon>Streptophyta</taxon>
        <taxon>Embryophyta</taxon>
        <taxon>Tracheophyta</taxon>
        <taxon>Spermatophyta</taxon>
        <taxon>Magnoliopsida</taxon>
        <taxon>eudicotyledons</taxon>
        <taxon>Gunneridae</taxon>
        <taxon>Pentapetalae</taxon>
        <taxon>asterids</taxon>
        <taxon>campanulids</taxon>
        <taxon>Asterales</taxon>
        <taxon>Asteraceae</taxon>
        <taxon>Asteroideae</taxon>
        <taxon>Heliantheae alliance</taxon>
        <taxon>Millerieae</taxon>
        <taxon>Smallanthus</taxon>
    </lineage>
</organism>
<keyword evidence="2" id="KW-1185">Reference proteome</keyword>
<protein>
    <submittedName>
        <fullName evidence="1">Uncharacterized protein</fullName>
    </submittedName>
</protein>
<comment type="caution">
    <text evidence="1">The sequence shown here is derived from an EMBL/GenBank/DDBJ whole genome shotgun (WGS) entry which is preliminary data.</text>
</comment>
<evidence type="ECO:0000313" key="1">
    <source>
        <dbReference type="EMBL" id="KAI3795357.1"/>
    </source>
</evidence>
<reference evidence="1 2" key="2">
    <citation type="journal article" date="2022" name="Mol. Ecol. Resour.">
        <title>The genomes of chicory, endive, great burdock and yacon provide insights into Asteraceae paleo-polyploidization history and plant inulin production.</title>
        <authorList>
            <person name="Fan W."/>
            <person name="Wang S."/>
            <person name="Wang H."/>
            <person name="Wang A."/>
            <person name="Jiang F."/>
            <person name="Liu H."/>
            <person name="Zhao H."/>
            <person name="Xu D."/>
            <person name="Zhang Y."/>
        </authorList>
    </citation>
    <scope>NUCLEOTIDE SEQUENCE [LARGE SCALE GENOMIC DNA]</scope>
    <source>
        <strain evidence="2">cv. Yunnan</strain>
        <tissue evidence="1">Leaves</tissue>
    </source>
</reference>
<gene>
    <name evidence="1" type="ORF">L1987_38009</name>
</gene>
<proteinExistence type="predicted"/>
<sequence length="100" mass="11895">MKWILHDWSDDECIKILQNCRKAISKETGKLIIVEIVKHPLAHDIFDDMRLTYDLVMFSHFSGVRERTEREWKKLLHEGGFQRYNIIKIPALQSIIEAFP</sequence>
<dbReference type="Proteomes" id="UP001056120">
    <property type="component" value="Linkage Group LG12"/>
</dbReference>
<name>A0ACB9HKI2_9ASTR</name>